<feature type="domain" description="Bacterial bifunctional deaminase-reductase C-terminal" evidence="1">
    <location>
        <begin position="10"/>
        <end position="169"/>
    </location>
</feature>
<organism evidence="2 3">
    <name type="scientific">Eiseniibacteriota bacterium</name>
    <dbReference type="NCBI Taxonomy" id="2212470"/>
    <lineage>
        <taxon>Bacteria</taxon>
        <taxon>Candidatus Eiseniibacteriota</taxon>
    </lineage>
</organism>
<dbReference type="InterPro" id="IPR002734">
    <property type="entry name" value="RibDG_C"/>
</dbReference>
<evidence type="ECO:0000313" key="3">
    <source>
        <dbReference type="Proteomes" id="UP000317366"/>
    </source>
</evidence>
<evidence type="ECO:0000313" key="2">
    <source>
        <dbReference type="EMBL" id="TMQ63225.1"/>
    </source>
</evidence>
<comment type="caution">
    <text evidence="2">The sequence shown here is derived from an EMBL/GenBank/DDBJ whole genome shotgun (WGS) entry which is preliminary data.</text>
</comment>
<dbReference type="SUPFAM" id="SSF53597">
    <property type="entry name" value="Dihydrofolate reductase-like"/>
    <property type="match status" value="1"/>
</dbReference>
<dbReference type="EMBL" id="VBOX01000062">
    <property type="protein sequence ID" value="TMQ63225.1"/>
    <property type="molecule type" value="Genomic_DNA"/>
</dbReference>
<dbReference type="PANTHER" id="PTHR38011">
    <property type="entry name" value="DIHYDROFOLATE REDUCTASE FAMILY PROTEIN (AFU_ORTHOLOGUE AFUA_8G06820)"/>
    <property type="match status" value="1"/>
</dbReference>
<gene>
    <name evidence="2" type="ORF">E6K77_05710</name>
</gene>
<name>A0A538THY0_UNCEI</name>
<dbReference type="InterPro" id="IPR050765">
    <property type="entry name" value="Riboflavin_Biosynth_HTPR"/>
</dbReference>
<dbReference type="AlphaFoldDB" id="A0A538THY0"/>
<sequence>MMAERPRRRVFATLFMTLDGVVAEPQKWSFPFWDDGIAAFKNDELEASEALLLGRVTYEGFAAAWPGRKDDTGFADKFNAMPKYVASKTLKKLGWNNSHLLEGDVPEAVANLKATKGGDIAIHGSVSLINALLPRRLIDRLHLIVYPIVLGEGKRLFDVGTAANFARVETKPFPKGAVGLVYDLATESQKQAGSKT</sequence>
<dbReference type="Pfam" id="PF01872">
    <property type="entry name" value="RibD_C"/>
    <property type="match status" value="1"/>
</dbReference>
<dbReference type="GO" id="GO:0009231">
    <property type="term" value="P:riboflavin biosynthetic process"/>
    <property type="evidence" value="ECO:0007669"/>
    <property type="project" value="InterPro"/>
</dbReference>
<dbReference type="Proteomes" id="UP000317366">
    <property type="component" value="Unassembled WGS sequence"/>
</dbReference>
<dbReference type="PANTHER" id="PTHR38011:SF11">
    <property type="entry name" value="2,5-DIAMINO-6-RIBOSYLAMINO-4(3H)-PYRIMIDINONE 5'-PHOSPHATE REDUCTASE"/>
    <property type="match status" value="1"/>
</dbReference>
<evidence type="ECO:0000259" key="1">
    <source>
        <dbReference type="Pfam" id="PF01872"/>
    </source>
</evidence>
<dbReference type="Gene3D" id="3.40.430.10">
    <property type="entry name" value="Dihydrofolate Reductase, subunit A"/>
    <property type="match status" value="1"/>
</dbReference>
<reference evidence="2 3" key="1">
    <citation type="journal article" date="2019" name="Nat. Microbiol.">
        <title>Mediterranean grassland soil C-N compound turnover is dependent on rainfall and depth, and is mediated by genomically divergent microorganisms.</title>
        <authorList>
            <person name="Diamond S."/>
            <person name="Andeer P.F."/>
            <person name="Li Z."/>
            <person name="Crits-Christoph A."/>
            <person name="Burstein D."/>
            <person name="Anantharaman K."/>
            <person name="Lane K.R."/>
            <person name="Thomas B.C."/>
            <person name="Pan C."/>
            <person name="Northen T.R."/>
            <person name="Banfield J.F."/>
        </authorList>
    </citation>
    <scope>NUCLEOTIDE SEQUENCE [LARGE SCALE GENOMIC DNA]</scope>
    <source>
        <strain evidence="2">WS_7</strain>
    </source>
</reference>
<dbReference type="InterPro" id="IPR024072">
    <property type="entry name" value="DHFR-like_dom_sf"/>
</dbReference>
<accession>A0A538THY0</accession>
<dbReference type="GO" id="GO:0008703">
    <property type="term" value="F:5-amino-6-(5-phosphoribosylamino)uracil reductase activity"/>
    <property type="evidence" value="ECO:0007669"/>
    <property type="project" value="InterPro"/>
</dbReference>
<protein>
    <submittedName>
        <fullName evidence="2">Dihydrofolate reductase</fullName>
    </submittedName>
</protein>
<proteinExistence type="predicted"/>